<feature type="chain" id="PRO_5047045139" evidence="4">
    <location>
        <begin position="20"/>
        <end position="254"/>
    </location>
</feature>
<dbReference type="Pfam" id="PF13531">
    <property type="entry name" value="SBP_bac_11"/>
    <property type="match status" value="1"/>
</dbReference>
<evidence type="ECO:0000256" key="4">
    <source>
        <dbReference type="SAM" id="SignalP"/>
    </source>
</evidence>
<comment type="similarity">
    <text evidence="1">Belongs to the bacterial solute-binding protein ModA family.</text>
</comment>
<comment type="caution">
    <text evidence="5">The sequence shown here is derived from an EMBL/GenBank/DDBJ whole genome shotgun (WGS) entry which is preliminary data.</text>
</comment>
<evidence type="ECO:0000313" key="6">
    <source>
        <dbReference type="Proteomes" id="UP001501161"/>
    </source>
</evidence>
<protein>
    <submittedName>
        <fullName evidence="5">Molybdate ABC transporter substrate-binding protein</fullName>
    </submittedName>
</protein>
<proteinExistence type="inferred from homology"/>
<feature type="signal peptide" evidence="4">
    <location>
        <begin position="1"/>
        <end position="19"/>
    </location>
</feature>
<keyword evidence="6" id="KW-1185">Reference proteome</keyword>
<name>A0ABP5J209_9ACTN</name>
<sequence length="254" mass="25316">MRRTALAGLLLLVPLAACSGDGDDGEQTLTVLAAASLTETFTELAATFEDEHPGVEVELVFGSSTTLAEQAADGAPGRVLATADEVSMGVADDAGVLATAPEPFVGNTLTVVTPPDNPAGITSLDDLDAPGVDYVVCASTAPCGAAAEELLDSAGIEAPPASEEVDVKAVLARVVQGEADAGLVYRTDAVAAGDDVAEVAIPDADDVTTTYVVAPLSGAAGASADLAAEFVALVRSEEARAVFTRAGFGEVASP</sequence>
<gene>
    <name evidence="5" type="primary">modA</name>
    <name evidence="5" type="ORF">GCM10009726_26310</name>
</gene>
<dbReference type="RefSeq" id="WP_231252535.1">
    <property type="nucleotide sequence ID" value="NZ_BAAAMQ010000013.1"/>
</dbReference>
<evidence type="ECO:0000256" key="3">
    <source>
        <dbReference type="ARBA" id="ARBA00022729"/>
    </source>
</evidence>
<dbReference type="PANTHER" id="PTHR30632:SF0">
    <property type="entry name" value="SULFATE-BINDING PROTEIN"/>
    <property type="match status" value="1"/>
</dbReference>
<evidence type="ECO:0000313" key="5">
    <source>
        <dbReference type="EMBL" id="GAA2110674.1"/>
    </source>
</evidence>
<reference evidence="6" key="1">
    <citation type="journal article" date="2019" name="Int. J. Syst. Evol. Microbiol.">
        <title>The Global Catalogue of Microorganisms (GCM) 10K type strain sequencing project: providing services to taxonomists for standard genome sequencing and annotation.</title>
        <authorList>
            <consortium name="The Broad Institute Genomics Platform"/>
            <consortium name="The Broad Institute Genome Sequencing Center for Infectious Disease"/>
            <person name="Wu L."/>
            <person name="Ma J."/>
        </authorList>
    </citation>
    <scope>NUCLEOTIDE SEQUENCE [LARGE SCALE GENOMIC DNA]</scope>
    <source>
        <strain evidence="6">JCM 13813</strain>
    </source>
</reference>
<evidence type="ECO:0000256" key="1">
    <source>
        <dbReference type="ARBA" id="ARBA00009175"/>
    </source>
</evidence>
<dbReference type="SUPFAM" id="SSF53850">
    <property type="entry name" value="Periplasmic binding protein-like II"/>
    <property type="match status" value="1"/>
</dbReference>
<dbReference type="PIRSF" id="PIRSF004846">
    <property type="entry name" value="ModA"/>
    <property type="match status" value="1"/>
</dbReference>
<accession>A0ABP5J209</accession>
<dbReference type="InterPro" id="IPR050682">
    <property type="entry name" value="ModA/WtpA"/>
</dbReference>
<dbReference type="InterPro" id="IPR005950">
    <property type="entry name" value="ModA"/>
</dbReference>
<organism evidence="5 6">
    <name type="scientific">Nocardioides furvisabuli</name>
    <dbReference type="NCBI Taxonomy" id="375542"/>
    <lineage>
        <taxon>Bacteria</taxon>
        <taxon>Bacillati</taxon>
        <taxon>Actinomycetota</taxon>
        <taxon>Actinomycetes</taxon>
        <taxon>Propionibacteriales</taxon>
        <taxon>Nocardioidaceae</taxon>
        <taxon>Nocardioides</taxon>
    </lineage>
</organism>
<dbReference type="NCBIfam" id="TIGR01256">
    <property type="entry name" value="modA"/>
    <property type="match status" value="1"/>
</dbReference>
<dbReference type="Proteomes" id="UP001501161">
    <property type="component" value="Unassembled WGS sequence"/>
</dbReference>
<dbReference type="PANTHER" id="PTHR30632">
    <property type="entry name" value="MOLYBDATE-BINDING PERIPLASMIC PROTEIN"/>
    <property type="match status" value="1"/>
</dbReference>
<evidence type="ECO:0000256" key="2">
    <source>
        <dbReference type="ARBA" id="ARBA00022723"/>
    </source>
</evidence>
<dbReference type="EMBL" id="BAAAMQ010000013">
    <property type="protein sequence ID" value="GAA2110674.1"/>
    <property type="molecule type" value="Genomic_DNA"/>
</dbReference>
<dbReference type="Gene3D" id="3.40.190.10">
    <property type="entry name" value="Periplasmic binding protein-like II"/>
    <property type="match status" value="2"/>
</dbReference>
<keyword evidence="2" id="KW-0479">Metal-binding</keyword>
<keyword evidence="3 4" id="KW-0732">Signal</keyword>